<organism evidence="1 2">
    <name type="scientific">Dreissena polymorpha</name>
    <name type="common">Zebra mussel</name>
    <name type="synonym">Mytilus polymorpha</name>
    <dbReference type="NCBI Taxonomy" id="45954"/>
    <lineage>
        <taxon>Eukaryota</taxon>
        <taxon>Metazoa</taxon>
        <taxon>Spiralia</taxon>
        <taxon>Lophotrochozoa</taxon>
        <taxon>Mollusca</taxon>
        <taxon>Bivalvia</taxon>
        <taxon>Autobranchia</taxon>
        <taxon>Heteroconchia</taxon>
        <taxon>Euheterodonta</taxon>
        <taxon>Imparidentia</taxon>
        <taxon>Neoheterodontei</taxon>
        <taxon>Myida</taxon>
        <taxon>Dreissenoidea</taxon>
        <taxon>Dreissenidae</taxon>
        <taxon>Dreissena</taxon>
    </lineage>
</organism>
<protein>
    <submittedName>
        <fullName evidence="1">Uncharacterized protein</fullName>
    </submittedName>
</protein>
<evidence type="ECO:0000313" key="1">
    <source>
        <dbReference type="EMBL" id="KAH3746983.1"/>
    </source>
</evidence>
<dbReference type="Proteomes" id="UP000828390">
    <property type="component" value="Unassembled WGS sequence"/>
</dbReference>
<reference evidence="1" key="2">
    <citation type="submission" date="2020-11" db="EMBL/GenBank/DDBJ databases">
        <authorList>
            <person name="McCartney M.A."/>
            <person name="Auch B."/>
            <person name="Kono T."/>
            <person name="Mallez S."/>
            <person name="Becker A."/>
            <person name="Gohl D.M."/>
            <person name="Silverstein K.A.T."/>
            <person name="Koren S."/>
            <person name="Bechman K.B."/>
            <person name="Herman A."/>
            <person name="Abrahante J.E."/>
            <person name="Garbe J."/>
        </authorList>
    </citation>
    <scope>NUCLEOTIDE SEQUENCE</scope>
    <source>
        <strain evidence="1">Duluth1</strain>
        <tissue evidence="1">Whole animal</tissue>
    </source>
</reference>
<accession>A0A9D4DE40</accession>
<reference evidence="1" key="1">
    <citation type="journal article" date="2019" name="bioRxiv">
        <title>The Genome of the Zebra Mussel, Dreissena polymorpha: A Resource for Invasive Species Research.</title>
        <authorList>
            <person name="McCartney M.A."/>
            <person name="Auch B."/>
            <person name="Kono T."/>
            <person name="Mallez S."/>
            <person name="Zhang Y."/>
            <person name="Obille A."/>
            <person name="Becker A."/>
            <person name="Abrahante J.E."/>
            <person name="Garbe J."/>
            <person name="Badalamenti J.P."/>
            <person name="Herman A."/>
            <person name="Mangelson H."/>
            <person name="Liachko I."/>
            <person name="Sullivan S."/>
            <person name="Sone E.D."/>
            <person name="Koren S."/>
            <person name="Silverstein K.A.T."/>
            <person name="Beckman K.B."/>
            <person name="Gohl D.M."/>
        </authorList>
    </citation>
    <scope>NUCLEOTIDE SEQUENCE</scope>
    <source>
        <strain evidence="1">Duluth1</strain>
        <tissue evidence="1">Whole animal</tissue>
    </source>
</reference>
<dbReference type="EMBL" id="JAIWYP010000010">
    <property type="protein sequence ID" value="KAH3746983.1"/>
    <property type="molecule type" value="Genomic_DNA"/>
</dbReference>
<proteinExistence type="predicted"/>
<gene>
    <name evidence="1" type="ORF">DPMN_181403</name>
</gene>
<sequence>MRTACYFGANATVKRRCHGWNALIGAIRLRMQNLDAKGLNAVTDYILRYTYIMLPMGRIAEGNRPKNGT</sequence>
<comment type="caution">
    <text evidence="1">The sequence shown here is derived from an EMBL/GenBank/DDBJ whole genome shotgun (WGS) entry which is preliminary data.</text>
</comment>
<keyword evidence="2" id="KW-1185">Reference proteome</keyword>
<evidence type="ECO:0000313" key="2">
    <source>
        <dbReference type="Proteomes" id="UP000828390"/>
    </source>
</evidence>
<name>A0A9D4DE40_DREPO</name>
<dbReference type="AlphaFoldDB" id="A0A9D4DE40"/>